<feature type="transmembrane region" description="Helical" evidence="1">
    <location>
        <begin position="139"/>
        <end position="164"/>
    </location>
</feature>
<keyword evidence="1" id="KW-0472">Membrane</keyword>
<evidence type="ECO:0000313" key="3">
    <source>
        <dbReference type="Proteomes" id="UP000308197"/>
    </source>
</evidence>
<gene>
    <name evidence="2" type="ORF">K466DRAFT_667479</name>
</gene>
<reference evidence="2 3" key="1">
    <citation type="journal article" date="2019" name="Nat. Ecol. Evol.">
        <title>Megaphylogeny resolves global patterns of mushroom evolution.</title>
        <authorList>
            <person name="Varga T."/>
            <person name="Krizsan K."/>
            <person name="Foldi C."/>
            <person name="Dima B."/>
            <person name="Sanchez-Garcia M."/>
            <person name="Sanchez-Ramirez S."/>
            <person name="Szollosi G.J."/>
            <person name="Szarkandi J.G."/>
            <person name="Papp V."/>
            <person name="Albert L."/>
            <person name="Andreopoulos W."/>
            <person name="Angelini C."/>
            <person name="Antonin V."/>
            <person name="Barry K.W."/>
            <person name="Bougher N.L."/>
            <person name="Buchanan P."/>
            <person name="Buyck B."/>
            <person name="Bense V."/>
            <person name="Catcheside P."/>
            <person name="Chovatia M."/>
            <person name="Cooper J."/>
            <person name="Damon W."/>
            <person name="Desjardin D."/>
            <person name="Finy P."/>
            <person name="Geml J."/>
            <person name="Haridas S."/>
            <person name="Hughes K."/>
            <person name="Justo A."/>
            <person name="Karasinski D."/>
            <person name="Kautmanova I."/>
            <person name="Kiss B."/>
            <person name="Kocsube S."/>
            <person name="Kotiranta H."/>
            <person name="LaButti K.M."/>
            <person name="Lechner B.E."/>
            <person name="Liimatainen K."/>
            <person name="Lipzen A."/>
            <person name="Lukacs Z."/>
            <person name="Mihaltcheva S."/>
            <person name="Morgado L.N."/>
            <person name="Niskanen T."/>
            <person name="Noordeloos M.E."/>
            <person name="Ohm R.A."/>
            <person name="Ortiz-Santana B."/>
            <person name="Ovrebo C."/>
            <person name="Racz N."/>
            <person name="Riley R."/>
            <person name="Savchenko A."/>
            <person name="Shiryaev A."/>
            <person name="Soop K."/>
            <person name="Spirin V."/>
            <person name="Szebenyi C."/>
            <person name="Tomsovsky M."/>
            <person name="Tulloss R.E."/>
            <person name="Uehling J."/>
            <person name="Grigoriev I.V."/>
            <person name="Vagvolgyi C."/>
            <person name="Papp T."/>
            <person name="Martin F.M."/>
            <person name="Miettinen O."/>
            <person name="Hibbett D.S."/>
            <person name="Nagy L.G."/>
        </authorList>
    </citation>
    <scope>NUCLEOTIDE SEQUENCE [LARGE SCALE GENOMIC DNA]</scope>
    <source>
        <strain evidence="2 3">HHB13444</strain>
    </source>
</reference>
<dbReference type="EMBL" id="ML211701">
    <property type="protein sequence ID" value="TFK80821.1"/>
    <property type="molecule type" value="Genomic_DNA"/>
</dbReference>
<evidence type="ECO:0000313" key="2">
    <source>
        <dbReference type="EMBL" id="TFK80821.1"/>
    </source>
</evidence>
<dbReference type="Proteomes" id="UP000308197">
    <property type="component" value="Unassembled WGS sequence"/>
</dbReference>
<protein>
    <submittedName>
        <fullName evidence="2">Uncharacterized protein</fullName>
    </submittedName>
</protein>
<proteinExistence type="predicted"/>
<keyword evidence="1" id="KW-1133">Transmembrane helix</keyword>
<evidence type="ECO:0000256" key="1">
    <source>
        <dbReference type="SAM" id="Phobius"/>
    </source>
</evidence>
<organism evidence="2 3">
    <name type="scientific">Polyporus arcularius HHB13444</name>
    <dbReference type="NCBI Taxonomy" id="1314778"/>
    <lineage>
        <taxon>Eukaryota</taxon>
        <taxon>Fungi</taxon>
        <taxon>Dikarya</taxon>
        <taxon>Basidiomycota</taxon>
        <taxon>Agaricomycotina</taxon>
        <taxon>Agaricomycetes</taxon>
        <taxon>Polyporales</taxon>
        <taxon>Polyporaceae</taxon>
        <taxon>Polyporus</taxon>
    </lineage>
</organism>
<keyword evidence="1" id="KW-0812">Transmembrane</keyword>
<name>A0A5C3NU93_9APHY</name>
<accession>A0A5C3NU93</accession>
<dbReference type="InParanoid" id="A0A5C3NU93"/>
<keyword evidence="3" id="KW-1185">Reference proteome</keyword>
<feature type="transmembrane region" description="Helical" evidence="1">
    <location>
        <begin position="25"/>
        <end position="46"/>
    </location>
</feature>
<dbReference type="AlphaFoldDB" id="A0A5C3NU93"/>
<feature type="transmembrane region" description="Helical" evidence="1">
    <location>
        <begin position="97"/>
        <end position="118"/>
    </location>
</feature>
<sequence>MSVMQIIPWAVFSSLRGYVLSKSQFLGILIFVLSLAPGSNLAMYAYDMSGEEFPHIGCLATNNTTEAGNMRFAVFNLAPLRLVTDIIVRKAGRTVVIISRAPLIVADILLIWITWSKLRSSPDVLIGIWQSKRLSLPDILLHDGIIYFIVLCILNVALSVASLVNDSPGTSYLTIFTPPLTSILVSRFLLRLQEASQMIVRVNSDDPLYSSTDLHDEAPSFIRSLGAIYHPDHTLLRDGIFESH</sequence>